<protein>
    <submittedName>
        <fullName evidence="1">Uncharacterized protein</fullName>
    </submittedName>
</protein>
<reference evidence="1 2" key="1">
    <citation type="submission" date="2016-04" db="EMBL/GenBank/DDBJ databases">
        <title>The genome of Intoshia linei affirms orthonectids as highly simplified spiralians.</title>
        <authorList>
            <person name="Mikhailov K.V."/>
            <person name="Slusarev G.S."/>
            <person name="Nikitin M.A."/>
            <person name="Logacheva M.D."/>
            <person name="Penin A."/>
            <person name="Aleoshin V."/>
            <person name="Panchin Y.V."/>
        </authorList>
    </citation>
    <scope>NUCLEOTIDE SEQUENCE [LARGE SCALE GENOMIC DNA]</scope>
    <source>
        <strain evidence="1">Intl2013</strain>
        <tissue evidence="1">Whole animal</tissue>
    </source>
</reference>
<organism evidence="1 2">
    <name type="scientific">Intoshia linei</name>
    <dbReference type="NCBI Taxonomy" id="1819745"/>
    <lineage>
        <taxon>Eukaryota</taxon>
        <taxon>Metazoa</taxon>
        <taxon>Spiralia</taxon>
        <taxon>Lophotrochozoa</taxon>
        <taxon>Mesozoa</taxon>
        <taxon>Orthonectida</taxon>
        <taxon>Rhopaluridae</taxon>
        <taxon>Intoshia</taxon>
    </lineage>
</organism>
<accession>A0A177B2E2</accession>
<dbReference type="Proteomes" id="UP000078046">
    <property type="component" value="Unassembled WGS sequence"/>
</dbReference>
<dbReference type="EMBL" id="LWCA01000446">
    <property type="protein sequence ID" value="OAF68438.1"/>
    <property type="molecule type" value="Genomic_DNA"/>
</dbReference>
<name>A0A177B2E2_9BILA</name>
<sequence>MKTIEIVNKTHAVYNVKINCEDECLFADNVSENFNFTLDTNKKIKIEYSNDCEKILSVLQNYYTIHADRYRANLKEIVLSTLNKTQSIPVIIKFNLPNLTISKSNVNFFNYINTTEKYEINIMNKSQYDYSFKYQIDNEEFAIELDSPKLLKNTKYNILKGNEQKTLTITHKYTSPEKISTKLVIIGFYGDCHTVRIESNASHDEKYKH</sequence>
<dbReference type="AlphaFoldDB" id="A0A177B2E2"/>
<comment type="caution">
    <text evidence="1">The sequence shown here is derived from an EMBL/GenBank/DDBJ whole genome shotgun (WGS) entry which is preliminary data.</text>
</comment>
<keyword evidence="2" id="KW-1185">Reference proteome</keyword>
<evidence type="ECO:0000313" key="1">
    <source>
        <dbReference type="EMBL" id="OAF68438.1"/>
    </source>
</evidence>
<evidence type="ECO:0000313" key="2">
    <source>
        <dbReference type="Proteomes" id="UP000078046"/>
    </source>
</evidence>
<gene>
    <name evidence="1" type="ORF">A3Q56_03797</name>
</gene>
<proteinExistence type="predicted"/>